<proteinExistence type="inferred from homology"/>
<dbReference type="PANTHER" id="PTHR48047">
    <property type="entry name" value="GLYCOSYLTRANSFERASE"/>
    <property type="match status" value="1"/>
</dbReference>
<dbReference type="PANTHER" id="PTHR48047:SF45">
    <property type="entry name" value="SCOPOLETIN GLUCOSYLTRANSFERASE-LIKE"/>
    <property type="match status" value="1"/>
</dbReference>
<evidence type="ECO:0000256" key="1">
    <source>
        <dbReference type="ARBA" id="ARBA00009995"/>
    </source>
</evidence>
<name>A0A830B4W1_9LAMI</name>
<comment type="similarity">
    <text evidence="1">Belongs to the UDP-glycosyltransferase family.</text>
</comment>
<reference evidence="4" key="1">
    <citation type="submission" date="2020-07" db="EMBL/GenBank/DDBJ databases">
        <title>Ethylene signaling mediates host invasion by parasitic plants.</title>
        <authorList>
            <person name="Yoshida S."/>
        </authorList>
    </citation>
    <scope>NUCLEOTIDE SEQUENCE</scope>
    <source>
        <strain evidence="4">Okayama</strain>
    </source>
</reference>
<evidence type="ECO:0000256" key="2">
    <source>
        <dbReference type="ARBA" id="ARBA00022676"/>
    </source>
</evidence>
<evidence type="ECO:0000256" key="3">
    <source>
        <dbReference type="ARBA" id="ARBA00022679"/>
    </source>
</evidence>
<dbReference type="Pfam" id="PF00201">
    <property type="entry name" value="UDPGT"/>
    <property type="match status" value="1"/>
</dbReference>
<evidence type="ECO:0000313" key="4">
    <source>
        <dbReference type="EMBL" id="GFP80672.1"/>
    </source>
</evidence>
<dbReference type="SUPFAM" id="SSF53756">
    <property type="entry name" value="UDP-Glycosyltransferase/glycogen phosphorylase"/>
    <property type="match status" value="1"/>
</dbReference>
<evidence type="ECO:0000313" key="7">
    <source>
        <dbReference type="Proteomes" id="UP000653305"/>
    </source>
</evidence>
<gene>
    <name evidence="4" type="ORF">PHJA_000210500</name>
    <name evidence="5" type="ORF">PHJA_000210600</name>
    <name evidence="6" type="ORF">PHJA_001521700</name>
</gene>
<dbReference type="Proteomes" id="UP000653305">
    <property type="component" value="Unassembled WGS sequence"/>
</dbReference>
<keyword evidence="2" id="KW-0328">Glycosyltransferase</keyword>
<dbReference type="EMBL" id="BMAC01000022">
    <property type="protein sequence ID" value="GFP80673.1"/>
    <property type="molecule type" value="Genomic_DNA"/>
</dbReference>
<dbReference type="EMBL" id="BMAC01000324">
    <property type="protein sequence ID" value="GFP93773.1"/>
    <property type="molecule type" value="Genomic_DNA"/>
</dbReference>
<dbReference type="OrthoDB" id="884626at2759"/>
<comment type="caution">
    <text evidence="4">The sequence shown here is derived from an EMBL/GenBank/DDBJ whole genome shotgun (WGS) entry which is preliminary data.</text>
</comment>
<keyword evidence="3 4" id="KW-0808">Transferase</keyword>
<organism evidence="4 7">
    <name type="scientific">Phtheirospermum japonicum</name>
    <dbReference type="NCBI Taxonomy" id="374723"/>
    <lineage>
        <taxon>Eukaryota</taxon>
        <taxon>Viridiplantae</taxon>
        <taxon>Streptophyta</taxon>
        <taxon>Embryophyta</taxon>
        <taxon>Tracheophyta</taxon>
        <taxon>Spermatophyta</taxon>
        <taxon>Magnoliopsida</taxon>
        <taxon>eudicotyledons</taxon>
        <taxon>Gunneridae</taxon>
        <taxon>Pentapetalae</taxon>
        <taxon>asterids</taxon>
        <taxon>lamiids</taxon>
        <taxon>Lamiales</taxon>
        <taxon>Orobanchaceae</taxon>
        <taxon>Orobanchaceae incertae sedis</taxon>
        <taxon>Phtheirospermum</taxon>
    </lineage>
</organism>
<evidence type="ECO:0000313" key="6">
    <source>
        <dbReference type="EMBL" id="GFP93773.1"/>
    </source>
</evidence>
<dbReference type="Gene3D" id="3.40.50.2000">
    <property type="entry name" value="Glycogen Phosphorylase B"/>
    <property type="match status" value="1"/>
</dbReference>
<accession>A0A830B4W1</accession>
<dbReference type="GO" id="GO:0035251">
    <property type="term" value="F:UDP-glucosyltransferase activity"/>
    <property type="evidence" value="ECO:0007669"/>
    <property type="project" value="TreeGrafter"/>
</dbReference>
<protein>
    <submittedName>
        <fullName evidence="4">Scopoletin glucosyltransferase</fullName>
    </submittedName>
</protein>
<dbReference type="AlphaFoldDB" id="A0A830B4W1"/>
<dbReference type="EMBL" id="BMAC01000022">
    <property type="protein sequence ID" value="GFP80672.1"/>
    <property type="molecule type" value="Genomic_DNA"/>
</dbReference>
<keyword evidence="7" id="KW-1185">Reference proteome</keyword>
<dbReference type="InterPro" id="IPR002213">
    <property type="entry name" value="UDP_glucos_trans"/>
</dbReference>
<sequence length="72" mass="7882">MILDHPSIGAFVTHCGWNSTLEGICAGVPMVMWPAFAEQFYNEKMVTEVLGTGVSVGNKKWEKVGSEGVPRR</sequence>
<evidence type="ECO:0000313" key="5">
    <source>
        <dbReference type="EMBL" id="GFP80673.1"/>
    </source>
</evidence>